<reference evidence="1 2" key="1">
    <citation type="journal article" date="2002" name="Nature">
        <title>Genome sequence and comparative analysis of the model rodent malaria parasite Plasmodium yoelii yoelii.</title>
        <authorList>
            <person name="Carlton J.M."/>
            <person name="Angiuoli S.V."/>
            <person name="Suh B.B."/>
            <person name="Kooij T.W."/>
            <person name="Pertea M."/>
            <person name="Silva J.C."/>
            <person name="Ermolaeva M.D."/>
            <person name="Allen J.E."/>
            <person name="Selengut J.D."/>
            <person name="Koo H.L."/>
            <person name="Peterson J.D."/>
            <person name="Pop M."/>
            <person name="Kosack D.S."/>
            <person name="Shumway M.F."/>
            <person name="Bidwell S.L."/>
            <person name="Shallom S.J."/>
            <person name="van Aken S.E."/>
            <person name="Riedmuller S.B."/>
            <person name="Feldblyum T.V."/>
            <person name="Cho J.K."/>
            <person name="Quackenbush J."/>
            <person name="Sedegah M."/>
            <person name="Shoaibi A."/>
            <person name="Cummings L.M."/>
            <person name="Florens L."/>
            <person name="Yates J.R."/>
            <person name="Raine J.D."/>
            <person name="Sinden R.E."/>
            <person name="Harris M.A."/>
            <person name="Cunningham D.A."/>
            <person name="Preiser P.R."/>
            <person name="Bergman L.W."/>
            <person name="Vaidya A.B."/>
            <person name="van Lin L.H."/>
            <person name="Janse C.J."/>
            <person name="Waters A.P."/>
            <person name="Smith H.O."/>
            <person name="White O.R."/>
            <person name="Salzberg S.L."/>
            <person name="Venter J.C."/>
            <person name="Fraser C.M."/>
            <person name="Hoffman S.L."/>
            <person name="Gardner M.J."/>
            <person name="Carucci D.J."/>
        </authorList>
    </citation>
    <scope>NUCLEOTIDE SEQUENCE [LARGE SCALE GENOMIC DNA]</scope>
    <source>
        <strain evidence="1 2">17XNL</strain>
    </source>
</reference>
<protein>
    <submittedName>
        <fullName evidence="1">Uncharacterized protein</fullName>
    </submittedName>
</protein>
<dbReference type="PaxDb" id="73239-Q7RRJ3"/>
<accession>Q7RRJ3</accession>
<comment type="caution">
    <text evidence="1">The sequence shown here is derived from an EMBL/GenBank/DDBJ whole genome shotgun (WGS) entry which is preliminary data.</text>
</comment>
<dbReference type="AlphaFoldDB" id="Q7RRJ3"/>
<gene>
    <name evidence="1" type="ORF">PY00726</name>
</gene>
<evidence type="ECO:0000313" key="2">
    <source>
        <dbReference type="Proteomes" id="UP000008553"/>
    </source>
</evidence>
<dbReference type="InParanoid" id="Q7RRJ3"/>
<organism evidence="1 2">
    <name type="scientific">Plasmodium yoelii yoelii</name>
    <dbReference type="NCBI Taxonomy" id="73239"/>
    <lineage>
        <taxon>Eukaryota</taxon>
        <taxon>Sar</taxon>
        <taxon>Alveolata</taxon>
        <taxon>Apicomplexa</taxon>
        <taxon>Aconoidasida</taxon>
        <taxon>Haemosporida</taxon>
        <taxon>Plasmodiidae</taxon>
        <taxon>Plasmodium</taxon>
        <taxon>Plasmodium (Vinckeia)</taxon>
    </lineage>
</organism>
<sequence>MRINFFKEKNKIKLNKNHNFDSDNTFSNENPESNKCLASISGIILNKKKLKKCIML</sequence>
<proteinExistence type="predicted"/>
<name>Q7RRJ3_PLAYO</name>
<dbReference type="EMBL" id="AABL01000195">
    <property type="protein sequence ID" value="EAA18055.1"/>
    <property type="molecule type" value="Genomic_DNA"/>
</dbReference>
<keyword evidence="2" id="KW-1185">Reference proteome</keyword>
<evidence type="ECO:0000313" key="1">
    <source>
        <dbReference type="EMBL" id="EAA18055.1"/>
    </source>
</evidence>
<dbReference type="Proteomes" id="UP000008553">
    <property type="component" value="Unassembled WGS sequence"/>
</dbReference>